<protein>
    <submittedName>
        <fullName evidence="1">Uncharacterized protein</fullName>
    </submittedName>
</protein>
<gene>
    <name evidence="1" type="ORF">QFW77_03920</name>
</gene>
<keyword evidence="2" id="KW-1185">Reference proteome</keyword>
<sequence length="115" mass="12698">MSATVGELAGPGPYQRFIVKYRAHTVPGRDPREVQSRLDRAVAASGLMLSDEDTPLALRWQRRLAVQADVLQAERPLQRAEARRLLEALAADPDVEYLEVDALMRAGPSAPPRPD</sequence>
<proteinExistence type="predicted"/>
<name>A0ABT6J5M7_9GAMM</name>
<dbReference type="EMBL" id="JARXRM010000019">
    <property type="protein sequence ID" value="MDH5822137.1"/>
    <property type="molecule type" value="Genomic_DNA"/>
</dbReference>
<organism evidence="1 2">
    <name type="scientific">Luteimonas endophytica</name>
    <dbReference type="NCBI Taxonomy" id="3042023"/>
    <lineage>
        <taxon>Bacteria</taxon>
        <taxon>Pseudomonadati</taxon>
        <taxon>Pseudomonadota</taxon>
        <taxon>Gammaproteobacteria</taxon>
        <taxon>Lysobacterales</taxon>
        <taxon>Lysobacteraceae</taxon>
        <taxon>Luteimonas</taxon>
    </lineage>
</organism>
<dbReference type="Proteomes" id="UP001156940">
    <property type="component" value="Unassembled WGS sequence"/>
</dbReference>
<evidence type="ECO:0000313" key="2">
    <source>
        <dbReference type="Proteomes" id="UP001156940"/>
    </source>
</evidence>
<comment type="caution">
    <text evidence="1">The sequence shown here is derived from an EMBL/GenBank/DDBJ whole genome shotgun (WGS) entry which is preliminary data.</text>
</comment>
<evidence type="ECO:0000313" key="1">
    <source>
        <dbReference type="EMBL" id="MDH5822137.1"/>
    </source>
</evidence>
<accession>A0ABT6J5M7</accession>
<reference evidence="1 2" key="1">
    <citation type="submission" date="2023-04" db="EMBL/GenBank/DDBJ databases">
        <title>Luteimonas endophyticus RD2P54.</title>
        <authorList>
            <person name="Sun J.-Q."/>
        </authorList>
    </citation>
    <scope>NUCLEOTIDE SEQUENCE [LARGE SCALE GENOMIC DNA]</scope>
    <source>
        <strain evidence="1 2">RD2P54</strain>
    </source>
</reference>
<dbReference type="RefSeq" id="WP_280572994.1">
    <property type="nucleotide sequence ID" value="NZ_JARXRM010000019.1"/>
</dbReference>